<evidence type="ECO:0000313" key="3">
    <source>
        <dbReference type="Proteomes" id="UP000310158"/>
    </source>
</evidence>
<dbReference type="OrthoDB" id="3359487at2759"/>
<keyword evidence="1" id="KW-0472">Membrane</keyword>
<keyword evidence="1" id="KW-1133">Transmembrane helix</keyword>
<keyword evidence="1" id="KW-0812">Transmembrane</keyword>
<dbReference type="EMBL" id="SGPL01000392">
    <property type="protein sequence ID" value="THH13025.1"/>
    <property type="molecule type" value="Genomic_DNA"/>
</dbReference>
<comment type="caution">
    <text evidence="2">The sequence shown here is derived from an EMBL/GenBank/DDBJ whole genome shotgun (WGS) entry which is preliminary data.</text>
</comment>
<dbReference type="Proteomes" id="UP000310158">
    <property type="component" value="Unassembled WGS sequence"/>
</dbReference>
<evidence type="ECO:0000256" key="1">
    <source>
        <dbReference type="SAM" id="Phobius"/>
    </source>
</evidence>
<gene>
    <name evidence="2" type="ORF">EW146_g7146</name>
</gene>
<name>A0A4S4LM68_9AGAM</name>
<accession>A0A4S4LM68</accession>
<keyword evidence="3" id="KW-1185">Reference proteome</keyword>
<feature type="transmembrane region" description="Helical" evidence="1">
    <location>
        <begin position="190"/>
        <end position="217"/>
    </location>
</feature>
<sequence length="220" mass="23950">MDHIDHELATNVLRSEEYVPTIRASLALVKKTLNCYYNMTDWSEVYRIAMESLCCHQGTCIGIVPSSHVDIVPRWHRPASASSLPSRIGVIPTISCQRRSRHLVSASSPPSRVGIVLPSRSHLVIGIILSSPCRHHPAFAFITSASSHVGIIIVGHAIVDSTVPTHLFLSLSLSSLSSCHHHHHRHHHRVIVVVVSIVAAIVAVVAIVVVVVVTVVVSNM</sequence>
<protein>
    <submittedName>
        <fullName evidence="2">Uncharacterized protein</fullName>
    </submittedName>
</protein>
<proteinExistence type="predicted"/>
<reference evidence="2 3" key="1">
    <citation type="submission" date="2019-02" db="EMBL/GenBank/DDBJ databases">
        <title>Genome sequencing of the rare red list fungi Bondarzewia mesenterica.</title>
        <authorList>
            <person name="Buettner E."/>
            <person name="Kellner H."/>
        </authorList>
    </citation>
    <scope>NUCLEOTIDE SEQUENCE [LARGE SCALE GENOMIC DNA]</scope>
    <source>
        <strain evidence="2 3">DSM 108281</strain>
    </source>
</reference>
<evidence type="ECO:0000313" key="2">
    <source>
        <dbReference type="EMBL" id="THH13025.1"/>
    </source>
</evidence>
<dbReference type="AlphaFoldDB" id="A0A4S4LM68"/>
<organism evidence="2 3">
    <name type="scientific">Bondarzewia mesenterica</name>
    <dbReference type="NCBI Taxonomy" id="1095465"/>
    <lineage>
        <taxon>Eukaryota</taxon>
        <taxon>Fungi</taxon>
        <taxon>Dikarya</taxon>
        <taxon>Basidiomycota</taxon>
        <taxon>Agaricomycotina</taxon>
        <taxon>Agaricomycetes</taxon>
        <taxon>Russulales</taxon>
        <taxon>Bondarzewiaceae</taxon>
        <taxon>Bondarzewia</taxon>
    </lineage>
</organism>